<evidence type="ECO:0000313" key="1">
    <source>
        <dbReference type="EMBL" id="MFD2163712.1"/>
    </source>
</evidence>
<name>A0ABW4ZPD1_9SPHI</name>
<sequence>MKPHIGKRVAVIAKSVEKSAPELAQELSTAERNIYNYYKKEDWTVHQLWDFSVALGHNFFSEINPPIKPTKDLAFEETAAEYERRASISFQVEYPMSKAQDLGEFIKQLHVLANKMGLKVV</sequence>
<dbReference type="EMBL" id="JBHUHZ010000002">
    <property type="protein sequence ID" value="MFD2163712.1"/>
    <property type="molecule type" value="Genomic_DNA"/>
</dbReference>
<organism evidence="1 2">
    <name type="scientific">Paradesertivirga mongoliensis</name>
    <dbReference type="NCBI Taxonomy" id="2100740"/>
    <lineage>
        <taxon>Bacteria</taxon>
        <taxon>Pseudomonadati</taxon>
        <taxon>Bacteroidota</taxon>
        <taxon>Sphingobacteriia</taxon>
        <taxon>Sphingobacteriales</taxon>
        <taxon>Sphingobacteriaceae</taxon>
        <taxon>Paradesertivirga</taxon>
    </lineage>
</organism>
<reference evidence="2" key="1">
    <citation type="journal article" date="2019" name="Int. J. Syst. Evol. Microbiol.">
        <title>The Global Catalogue of Microorganisms (GCM) 10K type strain sequencing project: providing services to taxonomists for standard genome sequencing and annotation.</title>
        <authorList>
            <consortium name="The Broad Institute Genomics Platform"/>
            <consortium name="The Broad Institute Genome Sequencing Center for Infectious Disease"/>
            <person name="Wu L."/>
            <person name="Ma J."/>
        </authorList>
    </citation>
    <scope>NUCLEOTIDE SEQUENCE [LARGE SCALE GENOMIC DNA]</scope>
    <source>
        <strain evidence="2">KCTC 42217</strain>
    </source>
</reference>
<protein>
    <recommendedName>
        <fullName evidence="3">HTH cro/C1-type domain-containing protein</fullName>
    </recommendedName>
</protein>
<gene>
    <name evidence="1" type="ORF">ACFSJU_14980</name>
</gene>
<accession>A0ABW4ZPD1</accession>
<evidence type="ECO:0008006" key="3">
    <source>
        <dbReference type="Google" id="ProtNLM"/>
    </source>
</evidence>
<dbReference type="Proteomes" id="UP001597387">
    <property type="component" value="Unassembled WGS sequence"/>
</dbReference>
<comment type="caution">
    <text evidence="1">The sequence shown here is derived from an EMBL/GenBank/DDBJ whole genome shotgun (WGS) entry which is preliminary data.</text>
</comment>
<proteinExistence type="predicted"/>
<dbReference type="RefSeq" id="WP_255900382.1">
    <property type="nucleotide sequence ID" value="NZ_JAFMZO010000002.1"/>
</dbReference>
<evidence type="ECO:0000313" key="2">
    <source>
        <dbReference type="Proteomes" id="UP001597387"/>
    </source>
</evidence>
<keyword evidence="2" id="KW-1185">Reference proteome</keyword>